<evidence type="ECO:0000313" key="2">
    <source>
        <dbReference type="Proteomes" id="UP000798808"/>
    </source>
</evidence>
<protein>
    <submittedName>
        <fullName evidence="1">Uncharacterized protein</fullName>
    </submittedName>
</protein>
<gene>
    <name evidence="1" type="ORF">E1163_17545</name>
</gene>
<comment type="caution">
    <text evidence="1">The sequence shown here is derived from an EMBL/GenBank/DDBJ whole genome shotgun (WGS) entry which is preliminary data.</text>
</comment>
<reference evidence="1 2" key="1">
    <citation type="submission" date="2019-02" db="EMBL/GenBank/DDBJ databases">
        <authorList>
            <person name="Goldberg S.R."/>
            <person name="Haltli B.A."/>
            <person name="Correa H."/>
            <person name="Russell K.G."/>
        </authorList>
    </citation>
    <scope>NUCLEOTIDE SEQUENCE [LARGE SCALE GENOMIC DNA]</scope>
    <source>
        <strain evidence="1 2">JCM 16186</strain>
    </source>
</reference>
<dbReference type="Proteomes" id="UP000798808">
    <property type="component" value="Unassembled WGS sequence"/>
</dbReference>
<proteinExistence type="predicted"/>
<name>A0ABW9RU15_9BACT</name>
<organism evidence="1 2">
    <name type="scientific">Fulvivirga kasyanovii</name>
    <dbReference type="NCBI Taxonomy" id="396812"/>
    <lineage>
        <taxon>Bacteria</taxon>
        <taxon>Pseudomonadati</taxon>
        <taxon>Bacteroidota</taxon>
        <taxon>Cytophagia</taxon>
        <taxon>Cytophagales</taxon>
        <taxon>Fulvivirgaceae</taxon>
        <taxon>Fulvivirga</taxon>
    </lineage>
</organism>
<keyword evidence="2" id="KW-1185">Reference proteome</keyword>
<accession>A0ABW9RU15</accession>
<dbReference type="EMBL" id="SMLW01000597">
    <property type="protein sequence ID" value="MTI26763.1"/>
    <property type="molecule type" value="Genomic_DNA"/>
</dbReference>
<evidence type="ECO:0000313" key="1">
    <source>
        <dbReference type="EMBL" id="MTI26763.1"/>
    </source>
</evidence>
<sequence length="180" mass="20196">MISAAVSCSVDKTEEGELPEVDIQAESGELPEYDVDWANVKVSTRTKTVEVPKVVVVTEKEQVEVPYIEVNTPDDDTMEERTIRVEAEVANEGHQMKIKEIYADDDDLHVVAELTATGQDLQGQTVRVSDQVVINAPDSDVEYYILGSRPAGDFNTQYEFVSSREELNDELEDAHKIYEQ</sequence>